<protein>
    <submittedName>
        <fullName evidence="8">EGF-like domain-containing protein</fullName>
    </submittedName>
</protein>
<evidence type="ECO:0000259" key="5">
    <source>
        <dbReference type="PROSITE" id="PS50026"/>
    </source>
</evidence>
<proteinExistence type="predicted"/>
<sequence>MPGNNDCDRNARCIQRGGNDYVCACPSGYRDKSPDPSRPGRVCIPLIPECDNPTLNDCDSPDRAICTDTDEGYLCRCRQGFLDISPNITSKPGRLCKPLENECAKKTDDCARDGGICEDTPDSYTCRCAINYLDVSFDRQNRPGRKCKRRIAFYRHF</sequence>
<dbReference type="AlphaFoldDB" id="A0A183DGE5"/>
<dbReference type="SMART" id="SM00179">
    <property type="entry name" value="EGF_CA"/>
    <property type="match status" value="3"/>
</dbReference>
<comment type="caution">
    <text evidence="4">Lacks conserved residue(s) required for the propagation of feature annotation.</text>
</comment>
<dbReference type="GO" id="GO:0005509">
    <property type="term" value="F:calcium ion binding"/>
    <property type="evidence" value="ECO:0007669"/>
    <property type="project" value="InterPro"/>
</dbReference>
<dbReference type="Gene3D" id="2.10.25.10">
    <property type="entry name" value="Laminin"/>
    <property type="match status" value="3"/>
</dbReference>
<dbReference type="Pfam" id="PF07645">
    <property type="entry name" value="EGF_CA"/>
    <property type="match status" value="2"/>
</dbReference>
<dbReference type="OrthoDB" id="5780093at2759"/>
<reference evidence="6 7" key="2">
    <citation type="submission" date="2018-11" db="EMBL/GenBank/DDBJ databases">
        <authorList>
            <consortium name="Pathogen Informatics"/>
        </authorList>
    </citation>
    <scope>NUCLEOTIDE SEQUENCE [LARGE SCALE GENOMIC DNA]</scope>
</reference>
<keyword evidence="7" id="KW-1185">Reference proteome</keyword>
<evidence type="ECO:0000256" key="2">
    <source>
        <dbReference type="ARBA" id="ARBA00022737"/>
    </source>
</evidence>
<dbReference type="EMBL" id="UYRT01021005">
    <property type="protein sequence ID" value="VDK59667.1"/>
    <property type="molecule type" value="Genomic_DNA"/>
</dbReference>
<dbReference type="PROSITE" id="PS00010">
    <property type="entry name" value="ASX_HYDROXYL"/>
    <property type="match status" value="2"/>
</dbReference>
<dbReference type="InterPro" id="IPR049883">
    <property type="entry name" value="NOTCH1_EGF-like"/>
</dbReference>
<dbReference type="InterPro" id="IPR001881">
    <property type="entry name" value="EGF-like_Ca-bd_dom"/>
</dbReference>
<evidence type="ECO:0000256" key="3">
    <source>
        <dbReference type="ARBA" id="ARBA00023157"/>
    </source>
</evidence>
<evidence type="ECO:0000313" key="6">
    <source>
        <dbReference type="EMBL" id="VDK59667.1"/>
    </source>
</evidence>
<dbReference type="InterPro" id="IPR000152">
    <property type="entry name" value="EGF-type_Asp/Asn_hydroxyl_site"/>
</dbReference>
<organism evidence="8">
    <name type="scientific">Gongylonema pulchrum</name>
    <dbReference type="NCBI Taxonomy" id="637853"/>
    <lineage>
        <taxon>Eukaryota</taxon>
        <taxon>Metazoa</taxon>
        <taxon>Ecdysozoa</taxon>
        <taxon>Nematoda</taxon>
        <taxon>Chromadorea</taxon>
        <taxon>Rhabditida</taxon>
        <taxon>Spirurina</taxon>
        <taxon>Spiruromorpha</taxon>
        <taxon>Spiruroidea</taxon>
        <taxon>Gongylonematidae</taxon>
        <taxon>Gongylonema</taxon>
    </lineage>
</organism>
<dbReference type="PANTHER" id="PTHR24034:SF89">
    <property type="entry name" value="COMPLEMENT COMPONENT C1Q RECEPTOR"/>
    <property type="match status" value="1"/>
</dbReference>
<evidence type="ECO:0000313" key="7">
    <source>
        <dbReference type="Proteomes" id="UP000271098"/>
    </source>
</evidence>
<keyword evidence="2" id="KW-0677">Repeat</keyword>
<dbReference type="InterPro" id="IPR000742">
    <property type="entry name" value="EGF"/>
</dbReference>
<dbReference type="WBParaSite" id="GPUH_0000779501-mRNA-1">
    <property type="protein sequence ID" value="GPUH_0000779501-mRNA-1"/>
    <property type="gene ID" value="GPUH_0000779501"/>
</dbReference>
<dbReference type="Pfam" id="PF00008">
    <property type="entry name" value="EGF"/>
    <property type="match status" value="1"/>
</dbReference>
<gene>
    <name evidence="6" type="ORF">GPUH_LOCUS7786</name>
</gene>
<dbReference type="PROSITE" id="PS50026">
    <property type="entry name" value="EGF_3"/>
    <property type="match status" value="1"/>
</dbReference>
<accession>A0A183DGE5</accession>
<dbReference type="PANTHER" id="PTHR24034">
    <property type="entry name" value="EGF-LIKE DOMAIN-CONTAINING PROTEIN"/>
    <property type="match status" value="1"/>
</dbReference>
<evidence type="ECO:0000256" key="4">
    <source>
        <dbReference type="PROSITE-ProRule" id="PRU00076"/>
    </source>
</evidence>
<dbReference type="SMART" id="SM00181">
    <property type="entry name" value="EGF"/>
    <property type="match status" value="3"/>
</dbReference>
<evidence type="ECO:0000256" key="1">
    <source>
        <dbReference type="ARBA" id="ARBA00022536"/>
    </source>
</evidence>
<feature type="domain" description="EGF-like" evidence="5">
    <location>
        <begin position="99"/>
        <end position="138"/>
    </location>
</feature>
<dbReference type="Proteomes" id="UP000271098">
    <property type="component" value="Unassembled WGS sequence"/>
</dbReference>
<evidence type="ECO:0000313" key="8">
    <source>
        <dbReference type="WBParaSite" id="GPUH_0000779501-mRNA-1"/>
    </source>
</evidence>
<reference evidence="8" key="1">
    <citation type="submission" date="2016-06" db="UniProtKB">
        <authorList>
            <consortium name="WormBaseParasite"/>
        </authorList>
    </citation>
    <scope>IDENTIFICATION</scope>
</reference>
<keyword evidence="1 4" id="KW-0245">EGF-like domain</keyword>
<dbReference type="InterPro" id="IPR050751">
    <property type="entry name" value="ECM_structural_protein"/>
</dbReference>
<dbReference type="SUPFAM" id="SSF57184">
    <property type="entry name" value="Growth factor receptor domain"/>
    <property type="match status" value="1"/>
</dbReference>
<dbReference type="InterPro" id="IPR009030">
    <property type="entry name" value="Growth_fac_rcpt_cys_sf"/>
</dbReference>
<name>A0A183DGE5_9BILA</name>
<keyword evidence="3" id="KW-1015">Disulfide bond</keyword>